<dbReference type="InterPro" id="IPR011009">
    <property type="entry name" value="Kinase-like_dom_sf"/>
</dbReference>
<dbReference type="PANTHER" id="PTHR14030:SF25">
    <property type="entry name" value="MITOTIC CHECKPOINT SERINE_THREONINE-PROTEIN KINASE BUB1 BETA"/>
    <property type="match status" value="1"/>
</dbReference>
<dbReference type="GO" id="GO:0000776">
    <property type="term" value="C:kinetochore"/>
    <property type="evidence" value="ECO:0007669"/>
    <property type="project" value="UniProtKB-ARBA"/>
</dbReference>
<evidence type="ECO:0000256" key="1">
    <source>
        <dbReference type="SAM" id="MobiDB-lite"/>
    </source>
</evidence>
<accession>A0AAW1Z6G7</accession>
<keyword evidence="3" id="KW-1185">Reference proteome</keyword>
<dbReference type="GO" id="GO:0007094">
    <property type="term" value="P:mitotic spindle assembly checkpoint signaling"/>
    <property type="evidence" value="ECO:0007669"/>
    <property type="project" value="InterPro"/>
</dbReference>
<dbReference type="EMBL" id="JAWDJR010000020">
    <property type="protein sequence ID" value="KAK9957006.1"/>
    <property type="molecule type" value="Genomic_DNA"/>
</dbReference>
<reference evidence="2 3" key="1">
    <citation type="submission" date="2024-05" db="EMBL/GenBank/DDBJ databases">
        <title>A high-quality chromosomal-level genome assembly of Topmouth culter (Culter alburnus).</title>
        <authorList>
            <person name="Zhao H."/>
        </authorList>
    </citation>
    <scope>NUCLEOTIDE SEQUENCE [LARGE SCALE GENOMIC DNA]</scope>
    <source>
        <strain evidence="2">CATC2023</strain>
        <tissue evidence="2">Muscle</tissue>
    </source>
</reference>
<feature type="compositionally biased region" description="Polar residues" evidence="1">
    <location>
        <begin position="284"/>
        <end position="301"/>
    </location>
</feature>
<feature type="region of interest" description="Disordered" evidence="1">
    <location>
        <begin position="267"/>
        <end position="308"/>
    </location>
</feature>
<feature type="compositionally biased region" description="Basic and acidic residues" evidence="1">
    <location>
        <begin position="164"/>
        <end position="178"/>
    </location>
</feature>
<evidence type="ECO:0000313" key="3">
    <source>
        <dbReference type="Proteomes" id="UP001479290"/>
    </source>
</evidence>
<dbReference type="SUPFAM" id="SSF56112">
    <property type="entry name" value="Protein kinase-like (PK-like)"/>
    <property type="match status" value="1"/>
</dbReference>
<gene>
    <name evidence="2" type="ORF">ABG768_014704</name>
</gene>
<dbReference type="Proteomes" id="UP001479290">
    <property type="component" value="Unassembled WGS sequence"/>
</dbReference>
<name>A0AAW1Z6G7_CULAL</name>
<feature type="region of interest" description="Disordered" evidence="1">
    <location>
        <begin position="25"/>
        <end position="48"/>
    </location>
</feature>
<comment type="caution">
    <text evidence="2">The sequence shown here is derived from an EMBL/GenBank/DDBJ whole genome shotgun (WGS) entry which is preliminary data.</text>
</comment>
<dbReference type="InterPro" id="IPR015661">
    <property type="entry name" value="Bub1/Mad3"/>
</dbReference>
<dbReference type="PANTHER" id="PTHR14030">
    <property type="entry name" value="MITOTIC CHECKPOINT SERINE/THREONINE-PROTEIN KINASE BUB1"/>
    <property type="match status" value="1"/>
</dbReference>
<feature type="region of interest" description="Disordered" evidence="1">
    <location>
        <begin position="157"/>
        <end position="205"/>
    </location>
</feature>
<evidence type="ECO:0000313" key="2">
    <source>
        <dbReference type="EMBL" id="KAK9957006.1"/>
    </source>
</evidence>
<evidence type="ECO:0008006" key="4">
    <source>
        <dbReference type="Google" id="ProtNLM"/>
    </source>
</evidence>
<dbReference type="GO" id="GO:0005634">
    <property type="term" value="C:nucleus"/>
    <property type="evidence" value="ECO:0007669"/>
    <property type="project" value="TreeGrafter"/>
</dbReference>
<sequence>MALGFEKSKCLKMDELSPHIWSAPGVPAETAVPSQRSQTPEEHISQQEGQMQIMYCKDQVYQGDKEFSFEELRAQRYYRALSEKSSHLRKVKQDLQLQIEQRLIQQRISSTAAPQQQIIQEEASSSSQMSTSSCESAVTVVKSAPFMIYSEQEEGRVVQRKSSVSREEDGNHSEDAQQRKTVTGKSFAASDENRPTNKPSFSANRVSLKLPTLSLKAPKSKSELSADRDASISRSEEAIINGHWNKTLCRSPDDTCEFARAAQLASTPFGGAERPKASEAGLTENLSRNAPESSKAQSSDTSSEEKKLSPILEISQECGGTSFATFSQDPMKRFNDTEISRSVERAETVLENVTESDDVCSPGVRSRLFQQADVTSFPNFHRKTGLLPDTSGNLNLDGETLFYRGKLGTLKDFTLYSTSTAAVLLKLDSSSVPWDFFISSQLRARLSHDQQDHLVQISCYVYENGCMTLWRIPRGDTIEDLLAEPIARQDVSGLVLQLLELVKRFHSCQVVIGGLKPESLYFYLSGITALDFSNAVDLQLQSDVKTAQDLPSARDYIQRGLLSPSASPYQVDLIGLAEIVHMLLLNRPMKVMLENSAWSLDECSGSHHSAPMNSLWKDFFHTILNPEQTSSELVLSDLISNVSKSL</sequence>
<organism evidence="2 3">
    <name type="scientific">Culter alburnus</name>
    <name type="common">Topmouth culter</name>
    <dbReference type="NCBI Taxonomy" id="194366"/>
    <lineage>
        <taxon>Eukaryota</taxon>
        <taxon>Metazoa</taxon>
        <taxon>Chordata</taxon>
        <taxon>Craniata</taxon>
        <taxon>Vertebrata</taxon>
        <taxon>Euteleostomi</taxon>
        <taxon>Actinopterygii</taxon>
        <taxon>Neopterygii</taxon>
        <taxon>Teleostei</taxon>
        <taxon>Ostariophysi</taxon>
        <taxon>Cypriniformes</taxon>
        <taxon>Xenocyprididae</taxon>
        <taxon>Xenocypridinae</taxon>
        <taxon>Culter</taxon>
    </lineage>
</organism>
<feature type="compositionally biased region" description="Polar residues" evidence="1">
    <location>
        <begin position="196"/>
        <end position="205"/>
    </location>
</feature>
<dbReference type="GO" id="GO:0051754">
    <property type="term" value="P:meiotic sister chromatid cohesion, centromeric"/>
    <property type="evidence" value="ECO:0007669"/>
    <property type="project" value="TreeGrafter"/>
</dbReference>
<proteinExistence type="predicted"/>
<dbReference type="Gene3D" id="1.10.510.10">
    <property type="entry name" value="Transferase(Phosphotransferase) domain 1"/>
    <property type="match status" value="1"/>
</dbReference>
<dbReference type="GO" id="GO:0004672">
    <property type="term" value="F:protein kinase activity"/>
    <property type="evidence" value="ECO:0007669"/>
    <property type="project" value="TreeGrafter"/>
</dbReference>
<dbReference type="AlphaFoldDB" id="A0AAW1Z6G7"/>
<protein>
    <recommendedName>
        <fullName evidence="4">Protein kinase domain-containing protein</fullName>
    </recommendedName>
</protein>